<evidence type="ECO:0000313" key="5">
    <source>
        <dbReference type="Proteomes" id="UP001560573"/>
    </source>
</evidence>
<dbReference type="SUPFAM" id="SSF55347">
    <property type="entry name" value="Glyceraldehyde-3-phosphate dehydrogenase-like, C-terminal domain"/>
    <property type="match status" value="1"/>
</dbReference>
<dbReference type="PANTHER" id="PTHR11133:SF22">
    <property type="entry name" value="ALPHA-AMINOADIPIC SEMIALDEHYDE SYNTHASE, MITOCHONDRIAL"/>
    <property type="match status" value="1"/>
</dbReference>
<dbReference type="InterPro" id="IPR005097">
    <property type="entry name" value="Sacchrp_dh_NADP-bd"/>
</dbReference>
<sequence length="499" mass="56509">MKQILLFGAGKSSSVLIEYLKKITSENQWTAIVADNNLYAAQEKTGNHPLVTPIEINIHDDVARKNLVQKADVVISLMPPALHYLVAKECVAEKKHLITASYIDDNIRQLEKDIVKNDLLFLCEMGLDPGIDHMSAMQLIHRIKNNGARITSFKSHCGGLVAPESDDNPWHYKISWNPRNVILAGKAGAEYREDNKAVHLGYETLFDSERLVHVPGLQDFAYYPNRDSLSYIPLYHLDEANTFVRTTLRHPDFCLGWKNIVDLQLTNEEKIYDTNGMTIAAFFKNHFEKHGFGEWLKNMLSSRIDFARDLMEKLMMLVQQDEQLPDVADVANDMMLVDQHGQLNTVTTDNVKTMAAEKIARQMHEANVSMNQLFFIGLEDQSLINKDTCSAADIMQMILEKKLALQSDDKDLVVMMHEIEYEKDRKKSVIKSVLAVKGDNNRFTAMAKTVGLPLGIAANLILKNKIPARGLHIPVIESIYDPVLSELRLNGIAFEEYES</sequence>
<organism evidence="4 5">
    <name type="scientific">Danxiaibacter flavus</name>
    <dbReference type="NCBI Taxonomy" id="3049108"/>
    <lineage>
        <taxon>Bacteria</taxon>
        <taxon>Pseudomonadati</taxon>
        <taxon>Bacteroidota</taxon>
        <taxon>Chitinophagia</taxon>
        <taxon>Chitinophagales</taxon>
        <taxon>Chitinophagaceae</taxon>
        <taxon>Danxiaibacter</taxon>
    </lineage>
</organism>
<name>A0ABV3ZAJ0_9BACT</name>
<evidence type="ECO:0000259" key="3">
    <source>
        <dbReference type="Pfam" id="PF16653"/>
    </source>
</evidence>
<feature type="domain" description="Saccharopine dehydrogenase-like C-terminal" evidence="3">
    <location>
        <begin position="126"/>
        <end position="492"/>
    </location>
</feature>
<dbReference type="InterPro" id="IPR036291">
    <property type="entry name" value="NAD(P)-bd_dom_sf"/>
</dbReference>
<dbReference type="SUPFAM" id="SSF51735">
    <property type="entry name" value="NAD(P)-binding Rossmann-fold domains"/>
    <property type="match status" value="1"/>
</dbReference>
<evidence type="ECO:0000259" key="2">
    <source>
        <dbReference type="Pfam" id="PF03435"/>
    </source>
</evidence>
<keyword evidence="5" id="KW-1185">Reference proteome</keyword>
<reference evidence="4 5" key="1">
    <citation type="submission" date="2023-07" db="EMBL/GenBank/DDBJ databases">
        <authorList>
            <person name="Lian W.-H."/>
        </authorList>
    </citation>
    <scope>NUCLEOTIDE SEQUENCE [LARGE SCALE GENOMIC DNA]</scope>
    <source>
        <strain evidence="4 5">SYSU DXS3180</strain>
    </source>
</reference>
<dbReference type="InterPro" id="IPR051168">
    <property type="entry name" value="AASS"/>
</dbReference>
<protein>
    <submittedName>
        <fullName evidence="4">Saccharopine dehydrogenase C-terminal domain-containing protein</fullName>
    </submittedName>
</protein>
<keyword evidence="1" id="KW-0560">Oxidoreductase</keyword>
<evidence type="ECO:0000313" key="4">
    <source>
        <dbReference type="EMBL" id="MEX6686887.1"/>
    </source>
</evidence>
<dbReference type="EMBL" id="JAULBC010000001">
    <property type="protein sequence ID" value="MEX6686887.1"/>
    <property type="molecule type" value="Genomic_DNA"/>
</dbReference>
<dbReference type="Pfam" id="PF16653">
    <property type="entry name" value="Sacchrp_dh_C"/>
    <property type="match status" value="1"/>
</dbReference>
<dbReference type="Gene3D" id="3.40.50.720">
    <property type="entry name" value="NAD(P)-binding Rossmann-like Domain"/>
    <property type="match status" value="2"/>
</dbReference>
<evidence type="ECO:0000256" key="1">
    <source>
        <dbReference type="ARBA" id="ARBA00023002"/>
    </source>
</evidence>
<dbReference type="RefSeq" id="WP_369328283.1">
    <property type="nucleotide sequence ID" value="NZ_JAULBC010000001.1"/>
</dbReference>
<accession>A0ABV3ZAJ0</accession>
<proteinExistence type="predicted"/>
<feature type="domain" description="Saccharopine dehydrogenase NADP binding" evidence="2">
    <location>
        <begin position="4"/>
        <end position="116"/>
    </location>
</feature>
<comment type="caution">
    <text evidence="4">The sequence shown here is derived from an EMBL/GenBank/DDBJ whole genome shotgun (WGS) entry which is preliminary data.</text>
</comment>
<dbReference type="Pfam" id="PF03435">
    <property type="entry name" value="Sacchrp_dh_NADP"/>
    <property type="match status" value="1"/>
</dbReference>
<dbReference type="InterPro" id="IPR032095">
    <property type="entry name" value="Sacchrp_dh-like_C"/>
</dbReference>
<dbReference type="Gene3D" id="3.30.360.10">
    <property type="entry name" value="Dihydrodipicolinate Reductase, domain 2"/>
    <property type="match status" value="1"/>
</dbReference>
<dbReference type="PANTHER" id="PTHR11133">
    <property type="entry name" value="SACCHAROPINE DEHYDROGENASE"/>
    <property type="match status" value="1"/>
</dbReference>
<gene>
    <name evidence="4" type="ORF">QTN47_05245</name>
</gene>
<dbReference type="Proteomes" id="UP001560573">
    <property type="component" value="Unassembled WGS sequence"/>
</dbReference>